<accession>A0A1U9NJ99</accession>
<feature type="domain" description="LTD" evidence="3">
    <location>
        <begin position="1471"/>
        <end position="1617"/>
    </location>
</feature>
<dbReference type="InterPro" id="IPR001322">
    <property type="entry name" value="Lamin_tail_dom"/>
</dbReference>
<feature type="signal peptide" evidence="2">
    <location>
        <begin position="1"/>
        <end position="21"/>
    </location>
</feature>
<protein>
    <submittedName>
        <fullName evidence="4">CotH protein</fullName>
    </submittedName>
</protein>
<sequence length="1658" mass="183850" precursor="true">MKSVHQFFVLGVVFFCSFSMGANCPPGDISGDGWVDMADLEVFAGEWLAGEDSVANISGSGRVDYIDFNVLAGSWGQVCEKVVINEMFFKPDDKLQPMEFVELYNAGQEAVDLSGWYFSDGISYAFPQQTVIGSGEYLVIAQDPEYLSTRYGLSGVLGPYAAKLANEGETVTLRNSFGEKMDEVDYKAESPWPLASVGRDSSMELINPLLDNDLSGSWRASGYYPGLQTANQAKYLVEAQAQGWRCRKGTSEASDPMELWRFLEFVEDGTWFDGKAPVGYDANNDYAINTELSDMRNSYNSAYLRNTFTVSSMQEVFDTPKLRIYVDDGCVVWINGVEVGRFHVGTGDIAYNGTAYNHEASWEEIELTDWANYFNVGAGSAGENVIAIHAINRTSGSSDFVIDAELYVPGEDPSEPSFEPTPGAQNSCYADNAPPQTRQVDHEPQMPATGEQVKVTAKVTDPDGVAAVVLKYQIVSPGDYIPAFLPLTHTELVNTPNKEFEPNPAFEDPANWTSLAMVDDGTGGDEAANDDVYTVMMPPQSDNRTLVRYRIVVTDSKGASVRLPYLDDPSLNYAYYVYDGVPAYTAQSTTVDPDGAPHTYSEAIMNSLPVYSLVTRSKDFSECIAYDSEDRVPSSNEDARDRFNWEGAFVYDGVVHDHIHYRLRGVNQRYAGSGKRSMRVRFNLGHYLQAKDNKGEEFSTKWRTLNIGKACDNLLNQTFFGLNEQMNNKLFNIVGVPAPYMYMFHFRVVDGPDEAPTGVLGQYYGDFYGMYLGMEDYDARFMDAHELADGNLYKLKHMIFNHEEVQRNQGINSVTDGSDFQNIRQNCDPDKDAAWLNRYVDYPHWYKYNTICEMVKHRDYNPSDGWLKNRAWYFEPFVGDGGIGRLRTLPHDSDGSWAHNVWNGNGDYPEEAIYADHPGGDHDDPSNWYYFYYEGTYPPKEEFILEHRNVMREMRDLLWKEDVINPMLDELAAVIAEFVPADRDRWRYGPYSSGSQDWGPMEPRVASMKAFAFTDSNNRASYIDSRCEEPMAQPEKPTVSYTGTAGYPVNDLRFVTSSFSDPQGSQTFAAMKWRIAEITDPMCPAYDPDDKPHYEYNALWESEGVDPTNRTIKVPAAVVDAGHTYRVRCKMQDNTGRWGHWSEPVEFTAGDQQSTAILEGLRVSEVMYNPADADLSKGELDADNDDFEFIELKNVGTQTIDLSNVTISDGVEFAFAGSSVTTLAPGEFVLVVQDEAALLSRYPGVGSLVAGEFANGKLSNGGERIVIDDYWNGVVAEFSYADARGWPIEADGGGHSIVPLPAAISAQNDGALDWGGNWRGSTFIGGSPGFDDPVLNDEVVINEVMAHTDLDDPAYPDHDSNDWIEIYNGGSSSIVLDGNWYLSDTEDDLKKWQLPGVTVAPDGFVSFDEISGFHQDPLGPIGFGLNKVGEKVILSYLPGNGLDRVVDSVLFKGQENDISLGRYPDGGEYLFHMAATRGASNIAPDGGVLISEIMYHPTENSGLDEYIEIYNPTANPVDLWTSEGPWNIDGGVDFVLPAGITLGAGERIVIVGFDPVIETERLADFVGLYGAEGPIFGPWSGNLSNGGERVTLEKALDPDLPDTDIPWYIVDEVIYADCPPWPSDADGVGDSLHRRHTVGTFSGWSPDNWQALSPTPGR</sequence>
<dbReference type="InterPro" id="IPR014867">
    <property type="entry name" value="Spore_coat_CotH_CotH2/3/7"/>
</dbReference>
<keyword evidence="5" id="KW-1185">Reference proteome</keyword>
<feature type="chain" id="PRO_5012821159" evidence="2">
    <location>
        <begin position="22"/>
        <end position="1658"/>
    </location>
</feature>
<dbReference type="RefSeq" id="WP_146660395.1">
    <property type="nucleotide sequence ID" value="NZ_CP019791.1"/>
</dbReference>
<keyword evidence="2" id="KW-0732">Signal</keyword>
<evidence type="ECO:0000259" key="3">
    <source>
        <dbReference type="PROSITE" id="PS51841"/>
    </source>
</evidence>
<dbReference type="Gene3D" id="2.60.120.260">
    <property type="entry name" value="Galactose-binding domain-like"/>
    <property type="match status" value="1"/>
</dbReference>
<evidence type="ECO:0000256" key="2">
    <source>
        <dbReference type="SAM" id="SignalP"/>
    </source>
</evidence>
<dbReference type="InterPro" id="IPR036415">
    <property type="entry name" value="Lamin_tail_dom_sf"/>
</dbReference>
<organism evidence="4 5">
    <name type="scientific">Anaerohalosphaera lusitana</name>
    <dbReference type="NCBI Taxonomy" id="1936003"/>
    <lineage>
        <taxon>Bacteria</taxon>
        <taxon>Pseudomonadati</taxon>
        <taxon>Planctomycetota</taxon>
        <taxon>Phycisphaerae</taxon>
        <taxon>Sedimentisphaerales</taxon>
        <taxon>Anaerohalosphaeraceae</taxon>
        <taxon>Anaerohalosphaera</taxon>
    </lineage>
</organism>
<dbReference type="Pfam" id="PF00932">
    <property type="entry name" value="LTD"/>
    <property type="match status" value="3"/>
</dbReference>
<dbReference type="Proteomes" id="UP000189674">
    <property type="component" value="Chromosome"/>
</dbReference>
<feature type="region of interest" description="Disordered" evidence="1">
    <location>
        <begin position="411"/>
        <end position="443"/>
    </location>
</feature>
<feature type="compositionally biased region" description="Polar residues" evidence="1">
    <location>
        <begin position="423"/>
        <end position="438"/>
    </location>
</feature>
<reference evidence="5" key="1">
    <citation type="submission" date="2017-02" db="EMBL/GenBank/DDBJ databases">
        <title>Comparative genomics and description of representatives of a novel lineage of planctomycetes thriving in anoxic sediments.</title>
        <authorList>
            <person name="Spring S."/>
            <person name="Bunk B."/>
            <person name="Sproer C."/>
        </authorList>
    </citation>
    <scope>NUCLEOTIDE SEQUENCE [LARGE SCALE GENOMIC DNA]</scope>
    <source>
        <strain evidence="5">ST-NAGAB-D1</strain>
    </source>
</reference>
<evidence type="ECO:0000313" key="4">
    <source>
        <dbReference type="EMBL" id="AQT67877.1"/>
    </source>
</evidence>
<proteinExistence type="predicted"/>
<dbReference type="SUPFAM" id="SSF74853">
    <property type="entry name" value="Lamin A/C globular tail domain"/>
    <property type="match status" value="1"/>
</dbReference>
<feature type="domain" description="LTD" evidence="3">
    <location>
        <begin position="74"/>
        <end position="188"/>
    </location>
</feature>
<dbReference type="EMBL" id="CP019791">
    <property type="protein sequence ID" value="AQT67877.1"/>
    <property type="molecule type" value="Genomic_DNA"/>
</dbReference>
<feature type="domain" description="LTD" evidence="3">
    <location>
        <begin position="1148"/>
        <end position="1282"/>
    </location>
</feature>
<dbReference type="PROSITE" id="PS51841">
    <property type="entry name" value="LTD"/>
    <property type="match status" value="3"/>
</dbReference>
<dbReference type="KEGG" id="alus:STSP2_01029"/>
<dbReference type="Gene3D" id="2.60.40.1260">
    <property type="entry name" value="Lamin Tail domain"/>
    <property type="match status" value="1"/>
</dbReference>
<evidence type="ECO:0000313" key="5">
    <source>
        <dbReference type="Proteomes" id="UP000189674"/>
    </source>
</evidence>
<evidence type="ECO:0000256" key="1">
    <source>
        <dbReference type="SAM" id="MobiDB-lite"/>
    </source>
</evidence>
<dbReference type="STRING" id="1936003.STSP2_01029"/>
<gene>
    <name evidence="4" type="ORF">STSP2_01029</name>
</gene>
<dbReference type="Pfam" id="PF08757">
    <property type="entry name" value="CotH"/>
    <property type="match status" value="1"/>
</dbReference>
<name>A0A1U9NJ99_9BACT</name>
<dbReference type="OrthoDB" id="223816at2"/>